<evidence type="ECO:0000256" key="5">
    <source>
        <dbReference type="PROSITE-ProRule" id="PRU10141"/>
    </source>
</evidence>
<accession>A0ABT5DWX5</accession>
<keyword evidence="1" id="KW-0808">Transferase</keyword>
<proteinExistence type="predicted"/>
<feature type="compositionally biased region" description="Polar residues" evidence="6">
    <location>
        <begin position="505"/>
        <end position="521"/>
    </location>
</feature>
<feature type="compositionally biased region" description="Polar residues" evidence="6">
    <location>
        <begin position="408"/>
        <end position="417"/>
    </location>
</feature>
<dbReference type="PROSITE" id="PS00107">
    <property type="entry name" value="PROTEIN_KINASE_ATP"/>
    <property type="match status" value="1"/>
</dbReference>
<dbReference type="InterPro" id="IPR017441">
    <property type="entry name" value="Protein_kinase_ATP_BS"/>
</dbReference>
<evidence type="ECO:0000256" key="2">
    <source>
        <dbReference type="ARBA" id="ARBA00022741"/>
    </source>
</evidence>
<organism evidence="8 9">
    <name type="scientific">Nannocystis bainbridge</name>
    <dbReference type="NCBI Taxonomy" id="2995303"/>
    <lineage>
        <taxon>Bacteria</taxon>
        <taxon>Pseudomonadati</taxon>
        <taxon>Myxococcota</taxon>
        <taxon>Polyangia</taxon>
        <taxon>Nannocystales</taxon>
        <taxon>Nannocystaceae</taxon>
        <taxon>Nannocystis</taxon>
    </lineage>
</organism>
<dbReference type="CDD" id="cd14014">
    <property type="entry name" value="STKc_PknB_like"/>
    <property type="match status" value="1"/>
</dbReference>
<feature type="region of interest" description="Disordered" evidence="6">
    <location>
        <begin position="391"/>
        <end position="553"/>
    </location>
</feature>
<evidence type="ECO:0000256" key="3">
    <source>
        <dbReference type="ARBA" id="ARBA00022777"/>
    </source>
</evidence>
<keyword evidence="2 5" id="KW-0547">Nucleotide-binding</keyword>
<evidence type="ECO:0000256" key="1">
    <source>
        <dbReference type="ARBA" id="ARBA00022679"/>
    </source>
</evidence>
<protein>
    <submittedName>
        <fullName evidence="8">Protein kinase</fullName>
    </submittedName>
</protein>
<feature type="domain" description="Protein kinase" evidence="7">
    <location>
        <begin position="38"/>
        <end position="307"/>
    </location>
</feature>
<feature type="region of interest" description="Disordered" evidence="6">
    <location>
        <begin position="1"/>
        <end position="24"/>
    </location>
</feature>
<feature type="compositionally biased region" description="Polar residues" evidence="6">
    <location>
        <begin position="469"/>
        <end position="483"/>
    </location>
</feature>
<dbReference type="Gene3D" id="1.10.510.10">
    <property type="entry name" value="Transferase(Phosphotransferase) domain 1"/>
    <property type="match status" value="1"/>
</dbReference>
<evidence type="ECO:0000313" key="9">
    <source>
        <dbReference type="Proteomes" id="UP001221686"/>
    </source>
</evidence>
<keyword evidence="3 8" id="KW-0418">Kinase</keyword>
<dbReference type="PROSITE" id="PS50011">
    <property type="entry name" value="PROTEIN_KINASE_DOM"/>
    <property type="match status" value="1"/>
</dbReference>
<evidence type="ECO:0000313" key="8">
    <source>
        <dbReference type="EMBL" id="MDC0718117.1"/>
    </source>
</evidence>
<dbReference type="Gene3D" id="3.30.200.20">
    <property type="entry name" value="Phosphorylase Kinase, domain 1"/>
    <property type="match status" value="1"/>
</dbReference>
<feature type="binding site" evidence="5">
    <location>
        <position position="67"/>
    </location>
    <ligand>
        <name>ATP</name>
        <dbReference type="ChEBI" id="CHEBI:30616"/>
    </ligand>
</feature>
<dbReference type="RefSeq" id="WP_272086597.1">
    <property type="nucleotide sequence ID" value="NZ_JAQNDL010000001.1"/>
</dbReference>
<dbReference type="GO" id="GO:0016301">
    <property type="term" value="F:kinase activity"/>
    <property type="evidence" value="ECO:0007669"/>
    <property type="project" value="UniProtKB-KW"/>
</dbReference>
<evidence type="ECO:0000256" key="4">
    <source>
        <dbReference type="ARBA" id="ARBA00022840"/>
    </source>
</evidence>
<name>A0ABT5DWX5_9BACT</name>
<evidence type="ECO:0000256" key="6">
    <source>
        <dbReference type="SAM" id="MobiDB-lite"/>
    </source>
</evidence>
<comment type="caution">
    <text evidence="8">The sequence shown here is derived from an EMBL/GenBank/DDBJ whole genome shotgun (WGS) entry which is preliminary data.</text>
</comment>
<dbReference type="PANTHER" id="PTHR43289:SF6">
    <property type="entry name" value="SERINE_THREONINE-PROTEIN KINASE NEKL-3"/>
    <property type="match status" value="1"/>
</dbReference>
<dbReference type="InterPro" id="IPR000719">
    <property type="entry name" value="Prot_kinase_dom"/>
</dbReference>
<sequence length="651" mass="68776">MTRPPEQAAAFDDDAATAPNMRRTPADPYIGLEIEGRYRVERKLGAGGMGRVYLGKHLRTGASLAIKVVEAHPARGSELQTRCFNEARAMMEVRSSHVAHAIDVGTLPHGELYLVLEYLRGEDLEVLLRREGPLPWTRLGPIALQLCSGLGSAHRQGIIHRDIKPSNCVRITIDDNPDHIKIIDFGIARDVDAPTGPTQKGTVIGTPDYLAPELVTGDARAGIRTDIYALGATLYKLLTGVAPFRGDSAFEVMGKHVLGERIPPSRVAPQLAIPAAVDAIILRALAANPSERYASTDELAQAICAVLGIRRAGVSGAAFSLPATAVLPQGSVMSGEPRPFPLMGHGSTAETVAPRAVAARAVTLLSTIGIFVVATQLVKPADASPDVVTANAPTLVDHPPAKSPELRSPTQRRTNPRLTGGSAEIAPKDAPHEAPPPSLETQRAPSEPAPIVAPEPGEATQVHPPSPSEAKQNVPSPETKQTPPSSPEAKQDAPPSKAKQDAPVSESTQTPPASESKQTSPGPKPPSPTDAQPSAPVPPPTDLPPAKPRPEANFPYTAARSEIAQQLKYLRTTCMMTGGRVTSSVKFRVDVTPGGTADIRVYSADGELRACFRKALSFPFGKSPRGGAFVYTLTQSSADFVPVPLDKAGKP</sequence>
<dbReference type="InterPro" id="IPR011009">
    <property type="entry name" value="Kinase-like_dom_sf"/>
</dbReference>
<keyword evidence="4 5" id="KW-0067">ATP-binding</keyword>
<dbReference type="SUPFAM" id="SSF56112">
    <property type="entry name" value="Protein kinase-like (PK-like)"/>
    <property type="match status" value="1"/>
</dbReference>
<dbReference type="EMBL" id="JAQNDL010000001">
    <property type="protein sequence ID" value="MDC0718117.1"/>
    <property type="molecule type" value="Genomic_DNA"/>
</dbReference>
<dbReference type="Pfam" id="PF00069">
    <property type="entry name" value="Pkinase"/>
    <property type="match status" value="1"/>
</dbReference>
<keyword evidence="9" id="KW-1185">Reference proteome</keyword>
<gene>
    <name evidence="8" type="ORF">POL25_14515</name>
</gene>
<dbReference type="PANTHER" id="PTHR43289">
    <property type="entry name" value="MITOGEN-ACTIVATED PROTEIN KINASE KINASE KINASE 20-RELATED"/>
    <property type="match status" value="1"/>
</dbReference>
<feature type="compositionally biased region" description="Pro residues" evidence="6">
    <location>
        <begin position="535"/>
        <end position="547"/>
    </location>
</feature>
<dbReference type="Proteomes" id="UP001221686">
    <property type="component" value="Unassembled WGS sequence"/>
</dbReference>
<reference evidence="8 9" key="1">
    <citation type="submission" date="2022-11" db="EMBL/GenBank/DDBJ databases">
        <title>Minimal conservation of predation-associated metabolite biosynthetic gene clusters underscores biosynthetic potential of Myxococcota including descriptions for ten novel species: Archangium lansinium sp. nov., Myxococcus landrumus sp. nov., Nannocystis bai.</title>
        <authorList>
            <person name="Ahearne A."/>
            <person name="Stevens C."/>
            <person name="Dowd S."/>
        </authorList>
    </citation>
    <scope>NUCLEOTIDE SEQUENCE [LARGE SCALE GENOMIC DNA]</scope>
    <source>
        <strain evidence="8 9">BB15-2</strain>
    </source>
</reference>
<dbReference type="SMART" id="SM00220">
    <property type="entry name" value="S_TKc"/>
    <property type="match status" value="1"/>
</dbReference>
<evidence type="ECO:0000259" key="7">
    <source>
        <dbReference type="PROSITE" id="PS50011"/>
    </source>
</evidence>